<dbReference type="Gene3D" id="3.60.10.10">
    <property type="entry name" value="Endonuclease/exonuclease/phosphatase"/>
    <property type="match status" value="1"/>
</dbReference>
<sequence>MSNITTRSKAKATDKRTLDDTEIVKEVYSVNKDTQNNTMNENNDRPNKIRNIEASDNTEAMEVEFENNSSSSHTPISHDSNTRSTNEPMETDKVIISIPSDQQNNSNPIKGKDKETLQIEQIDYNDSETQNTATESFSVFIAKDQFPNEGSNFEIRKKIRDAFSNHINDIIRIKWENHQYLTVFIIEFSRKEIFDKYVSKRHLILNAIIHPYDSSNIEAYIQRDVENQAKNSVKLTDVPIFYETEALLKNIINITGKEIKNFHSNEKKLIQNFEFEMKRYRNNNQGRRNGRFAPKQPQYKTVYIEFRTAAGAKYLIEKGWSLNIEDFNIKILPTNNNHEAYIQRTSKGYRITGLPNNTNVKDMTKILSFINGETCSIPKARSRYCSKTAYVMVDPKNFENKIKKITAFNTSLYIIPLDNKVKTCIQCSSPEHMIQDCTTEHTVTPNGQKFFKPINIPRNTTKIVVSKSISDNYGSIMKINEDFNKQKTPKVSTKPNQSNNKNSLNQQQQWAQRQMINYNQPNNTPHPRQNVNSHSIINNNINDSNSSKFTLEIATLNDKMKWAEKMIKDLEKQVDDQKREIEQLKVFAKEVSAHNNYVKESMDKMVGFQQHMSERKLVKDAQLKEILIAVKGQPQQYHQEHQNQEQQLQIQYIPEQNLNPQMHHHDLINNKFYDATSQTNDGWDDTYASSASSLHTPSSTPYINETEDISLEDRLSQYGNEQNDHEQNNDNLTQDQNTGFTGYIKSFGGLMMDNNSNNTDQKPPKKYNNHKNQKNDFSYFSPFNSYSNINFATLNLQGSFEKKKRQLLSYMIQADIHFLLLTETHLKDPKNESTKRLTPIKLTYPTKNKTLSNFYIIHNPSKDHSASGVSWLYLPPITSSKNNESTLKNIISYLNKYFLLKNNYKKTLIMGDFNINPHKPNSTFTNLQSDDPSISNHVTLAHYHKVILTILKNNQFKDIVKFFNETPSFTFKNTSENTSYIDIIFVSPNFISQCIYGSIAAEPVHTDH</sequence>
<keyword evidence="1" id="KW-0175">Coiled coil</keyword>
<dbReference type="VEuPathDB" id="FungiDB:RhiirFUN_026083"/>
<feature type="compositionally biased region" description="Polar residues" evidence="2">
    <location>
        <begin position="31"/>
        <end position="41"/>
    </location>
</feature>
<keyword evidence="5" id="KW-1185">Reference proteome</keyword>
<proteinExistence type="predicted"/>
<dbReference type="InterPro" id="IPR036691">
    <property type="entry name" value="Endo/exonu/phosph_ase_sf"/>
</dbReference>
<evidence type="ECO:0000313" key="5">
    <source>
        <dbReference type="Proteomes" id="UP000018888"/>
    </source>
</evidence>
<feature type="region of interest" description="Disordered" evidence="2">
    <location>
        <begin position="62"/>
        <end position="88"/>
    </location>
</feature>
<reference evidence="4 5" key="1">
    <citation type="journal article" date="2013" name="Proc. Natl. Acad. Sci. U.S.A.">
        <title>Genome of an arbuscular mycorrhizal fungus provides insight into the oldest plant symbiosis.</title>
        <authorList>
            <person name="Tisserant E."/>
            <person name="Malbreil M."/>
            <person name="Kuo A."/>
            <person name="Kohler A."/>
            <person name="Symeonidi A."/>
            <person name="Balestrini R."/>
            <person name="Charron P."/>
            <person name="Duensing N."/>
            <person name="Frei Dit Frey N."/>
            <person name="Gianinazzi-Pearson V."/>
            <person name="Gilbert L.B."/>
            <person name="Handa Y."/>
            <person name="Herr J.R."/>
            <person name="Hijri M."/>
            <person name="Koul R."/>
            <person name="Kawaguchi M."/>
            <person name="Krajinski F."/>
            <person name="Lammers P.J."/>
            <person name="Masclaux F.G."/>
            <person name="Murat C."/>
            <person name="Morin E."/>
            <person name="Ndikumana S."/>
            <person name="Pagni M."/>
            <person name="Petitpierre D."/>
            <person name="Requena N."/>
            <person name="Rosikiewicz P."/>
            <person name="Riley R."/>
            <person name="Saito K."/>
            <person name="San Clemente H."/>
            <person name="Shapiro H."/>
            <person name="van Tuinen D."/>
            <person name="Becard G."/>
            <person name="Bonfante P."/>
            <person name="Paszkowski U."/>
            <person name="Shachar-Hill Y.Y."/>
            <person name="Tuskan G.A."/>
            <person name="Young P.W."/>
            <person name="Sanders I.R."/>
            <person name="Henrissat B."/>
            <person name="Rensing S.A."/>
            <person name="Grigoriev I.V."/>
            <person name="Corradi N."/>
            <person name="Roux C."/>
            <person name="Martin F."/>
        </authorList>
    </citation>
    <scope>NUCLEOTIDE SEQUENCE [LARGE SCALE GENOMIC DNA]</scope>
    <source>
        <strain evidence="4 5">DAOM 197198</strain>
    </source>
</reference>
<dbReference type="Pfam" id="PF03372">
    <property type="entry name" value="Exo_endo_phos"/>
    <property type="match status" value="1"/>
</dbReference>
<reference evidence="4 5" key="2">
    <citation type="journal article" date="2018" name="New Phytol.">
        <title>High intraspecific genome diversity in the model arbuscular mycorrhizal symbiont Rhizophagus irregularis.</title>
        <authorList>
            <person name="Chen E.C.H."/>
            <person name="Morin E."/>
            <person name="Beaudet D."/>
            <person name="Noel J."/>
            <person name="Yildirir G."/>
            <person name="Ndikumana S."/>
            <person name="Charron P."/>
            <person name="St-Onge C."/>
            <person name="Giorgi J."/>
            <person name="Kruger M."/>
            <person name="Marton T."/>
            <person name="Ropars J."/>
            <person name="Grigoriev I.V."/>
            <person name="Hainaut M."/>
            <person name="Henrissat B."/>
            <person name="Roux C."/>
            <person name="Martin F."/>
            <person name="Corradi N."/>
        </authorList>
    </citation>
    <scope>NUCLEOTIDE SEQUENCE [LARGE SCALE GENOMIC DNA]</scope>
    <source>
        <strain evidence="4 5">DAOM 197198</strain>
    </source>
</reference>
<feature type="compositionally biased region" description="Low complexity" evidence="2">
    <location>
        <begin position="496"/>
        <end position="507"/>
    </location>
</feature>
<dbReference type="Proteomes" id="UP000018888">
    <property type="component" value="Unassembled WGS sequence"/>
</dbReference>
<protein>
    <recommendedName>
        <fullName evidence="3">Endonuclease/exonuclease/phosphatase domain-containing protein</fullName>
    </recommendedName>
</protein>
<comment type="caution">
    <text evidence="4">The sequence shown here is derived from an EMBL/GenBank/DDBJ whole genome shotgun (WGS) entry which is preliminary data.</text>
</comment>
<feature type="coiled-coil region" evidence="1">
    <location>
        <begin position="553"/>
        <end position="587"/>
    </location>
</feature>
<feature type="domain" description="Endonuclease/exonuclease/phosphatase" evidence="3">
    <location>
        <begin position="792"/>
        <end position="994"/>
    </location>
</feature>
<evidence type="ECO:0000256" key="1">
    <source>
        <dbReference type="SAM" id="Coils"/>
    </source>
</evidence>
<dbReference type="AlphaFoldDB" id="A0A2P4NZD0"/>
<organism evidence="4 5">
    <name type="scientific">Rhizophagus irregularis (strain DAOM 181602 / DAOM 197198 / MUCL 43194)</name>
    <name type="common">Arbuscular mycorrhizal fungus</name>
    <name type="synonym">Glomus intraradices</name>
    <dbReference type="NCBI Taxonomy" id="747089"/>
    <lineage>
        <taxon>Eukaryota</taxon>
        <taxon>Fungi</taxon>
        <taxon>Fungi incertae sedis</taxon>
        <taxon>Mucoromycota</taxon>
        <taxon>Glomeromycotina</taxon>
        <taxon>Glomeromycetes</taxon>
        <taxon>Glomerales</taxon>
        <taxon>Glomeraceae</taxon>
        <taxon>Rhizophagus</taxon>
    </lineage>
</organism>
<feature type="region of interest" description="Disordered" evidence="2">
    <location>
        <begin position="484"/>
        <end position="507"/>
    </location>
</feature>
<accession>A0A2P4NZD0</accession>
<dbReference type="InterPro" id="IPR005135">
    <property type="entry name" value="Endo/exonuclease/phosphatase"/>
</dbReference>
<feature type="region of interest" description="Disordered" evidence="2">
    <location>
        <begin position="751"/>
        <end position="773"/>
    </location>
</feature>
<dbReference type="GO" id="GO:0003824">
    <property type="term" value="F:catalytic activity"/>
    <property type="evidence" value="ECO:0007669"/>
    <property type="project" value="InterPro"/>
</dbReference>
<evidence type="ECO:0000313" key="4">
    <source>
        <dbReference type="EMBL" id="POG58499.1"/>
    </source>
</evidence>
<dbReference type="VEuPathDB" id="FungiDB:RhiirFUN_026082"/>
<gene>
    <name evidence="4" type="ORF">GLOIN_2v1790299</name>
</gene>
<evidence type="ECO:0000256" key="2">
    <source>
        <dbReference type="SAM" id="MobiDB-lite"/>
    </source>
</evidence>
<dbReference type="SUPFAM" id="SSF56219">
    <property type="entry name" value="DNase I-like"/>
    <property type="match status" value="1"/>
</dbReference>
<feature type="region of interest" description="Disordered" evidence="2">
    <location>
        <begin position="29"/>
        <end position="50"/>
    </location>
</feature>
<feature type="compositionally biased region" description="Low complexity" evidence="2">
    <location>
        <begin position="67"/>
        <end position="79"/>
    </location>
</feature>
<name>A0A2P4NZD0_RHIID</name>
<evidence type="ECO:0000259" key="3">
    <source>
        <dbReference type="Pfam" id="PF03372"/>
    </source>
</evidence>
<dbReference type="EMBL" id="AUPC02000525">
    <property type="protein sequence ID" value="POG58499.1"/>
    <property type="molecule type" value="Genomic_DNA"/>
</dbReference>